<organism evidence="2 3">
    <name type="scientific">Panacibacter ginsenosidivorans</name>
    <dbReference type="NCBI Taxonomy" id="1813871"/>
    <lineage>
        <taxon>Bacteria</taxon>
        <taxon>Pseudomonadati</taxon>
        <taxon>Bacteroidota</taxon>
        <taxon>Chitinophagia</taxon>
        <taxon>Chitinophagales</taxon>
        <taxon>Chitinophagaceae</taxon>
        <taxon>Panacibacter</taxon>
    </lineage>
</organism>
<sequence>MKRSFVKFTSRKFMSVVFIAASVAVLTPVVSKANDNKKAAIEILSTENTASVQFAGSTESALLFDVKISNPKADKFTLVIQAEDGEVLFNKEYTDANFTKKVKLLKGGDNTSYKFTIRSSNKALENSFEVNTAIKTVDDVVVTKL</sequence>
<dbReference type="KEGG" id="pgin:FRZ67_14430"/>
<name>A0A5B8VAR6_9BACT</name>
<gene>
    <name evidence="2" type="ORF">FRZ67_14430</name>
</gene>
<proteinExistence type="predicted"/>
<feature type="signal peptide" evidence="1">
    <location>
        <begin position="1"/>
        <end position="33"/>
    </location>
</feature>
<accession>A0A5B8VAR6</accession>
<feature type="chain" id="PRO_5022674581" evidence="1">
    <location>
        <begin position="34"/>
        <end position="145"/>
    </location>
</feature>
<dbReference type="Proteomes" id="UP000321533">
    <property type="component" value="Chromosome"/>
</dbReference>
<keyword evidence="3" id="KW-1185">Reference proteome</keyword>
<dbReference type="RefSeq" id="WP_147190451.1">
    <property type="nucleotide sequence ID" value="NZ_CP042435.1"/>
</dbReference>
<evidence type="ECO:0000313" key="2">
    <source>
        <dbReference type="EMBL" id="QEC68442.1"/>
    </source>
</evidence>
<dbReference type="AlphaFoldDB" id="A0A5B8VAR6"/>
<evidence type="ECO:0000256" key="1">
    <source>
        <dbReference type="SAM" id="SignalP"/>
    </source>
</evidence>
<keyword evidence="1" id="KW-0732">Signal</keyword>
<dbReference type="OrthoDB" id="669562at2"/>
<protein>
    <submittedName>
        <fullName evidence="2">Uncharacterized protein</fullName>
    </submittedName>
</protein>
<evidence type="ECO:0000313" key="3">
    <source>
        <dbReference type="Proteomes" id="UP000321533"/>
    </source>
</evidence>
<dbReference type="EMBL" id="CP042435">
    <property type="protein sequence ID" value="QEC68442.1"/>
    <property type="molecule type" value="Genomic_DNA"/>
</dbReference>
<reference evidence="2 3" key="1">
    <citation type="journal article" date="2016" name="Int. J. Syst. Evol. Microbiol.">
        <title>Panacibacter ginsenosidivorans gen. nov., sp. nov., with ginsenoside converting activity isolated from soil of a ginseng field.</title>
        <authorList>
            <person name="Siddiqi M.Z."/>
            <person name="Muhammad Shafi S."/>
            <person name="Choi K.D."/>
            <person name="Im W.T."/>
        </authorList>
    </citation>
    <scope>NUCLEOTIDE SEQUENCE [LARGE SCALE GENOMIC DNA]</scope>
    <source>
        <strain evidence="2 3">Gsoil1550</strain>
    </source>
</reference>